<evidence type="ECO:0008006" key="3">
    <source>
        <dbReference type="Google" id="ProtNLM"/>
    </source>
</evidence>
<gene>
    <name evidence="1" type="ORF">BST96_13045</name>
</gene>
<accession>A0A1X9NA80</accession>
<dbReference type="InterPro" id="IPR029044">
    <property type="entry name" value="Nucleotide-diphossugar_trans"/>
</dbReference>
<dbReference type="STRING" id="716816.BST96_13045"/>
<evidence type="ECO:0000313" key="1">
    <source>
        <dbReference type="EMBL" id="ARN74960.1"/>
    </source>
</evidence>
<name>A0A1X9NA80_9GAMM</name>
<protein>
    <recommendedName>
        <fullName evidence="3">Glycosyltransferase 2-like domain-containing protein</fullName>
    </recommendedName>
</protein>
<dbReference type="Gene3D" id="3.90.550.10">
    <property type="entry name" value="Spore Coat Polysaccharide Biosynthesis Protein SpsA, Chain A"/>
    <property type="match status" value="1"/>
</dbReference>
<dbReference type="OrthoDB" id="6199505at2"/>
<dbReference type="AlphaFoldDB" id="A0A1X9NA80"/>
<keyword evidence="2" id="KW-1185">Reference proteome</keyword>
<dbReference type="SUPFAM" id="SSF53448">
    <property type="entry name" value="Nucleotide-diphospho-sugar transferases"/>
    <property type="match status" value="1"/>
</dbReference>
<organism evidence="1 2">
    <name type="scientific">Oceanicoccus sagamiensis</name>
    <dbReference type="NCBI Taxonomy" id="716816"/>
    <lineage>
        <taxon>Bacteria</taxon>
        <taxon>Pseudomonadati</taxon>
        <taxon>Pseudomonadota</taxon>
        <taxon>Gammaproteobacteria</taxon>
        <taxon>Cellvibrionales</taxon>
        <taxon>Spongiibacteraceae</taxon>
        <taxon>Oceanicoccus</taxon>
    </lineage>
</organism>
<dbReference type="Proteomes" id="UP000193450">
    <property type="component" value="Chromosome"/>
</dbReference>
<evidence type="ECO:0000313" key="2">
    <source>
        <dbReference type="Proteomes" id="UP000193450"/>
    </source>
</evidence>
<reference evidence="1 2" key="1">
    <citation type="submission" date="2016-11" db="EMBL/GenBank/DDBJ databases">
        <title>Trade-off between light-utilization and light-protection in marine flavobacteria.</title>
        <authorList>
            <person name="Kumagai Y."/>
        </authorList>
    </citation>
    <scope>NUCLEOTIDE SEQUENCE [LARGE SCALE GENOMIC DNA]</scope>
    <source>
        <strain evidence="1 2">NBRC 107125</strain>
    </source>
</reference>
<dbReference type="RefSeq" id="WP_085759127.1">
    <property type="nucleotide sequence ID" value="NZ_CP019343.1"/>
</dbReference>
<sequence length="430" mass="48177">MKALTQYLSTYAEPETQQLSSFPTQYSQAVVIPFYREPPVSLQRFCNLAADQGRCLLVVVINRPQSDSDTQWAQQLLTGPPVRQGKTLWQSTDSLLRLIELENQSGLLLVDRCLHGLAIDDEYGVGLARKIGADIVCQLMADTKVSSPWIANTDADAILPQTYFSSLQQQSSTAAALVFPYQHIFIDDTPKLPTILYEFSLHYYVAGLQWAGSPYAYQTLGSTIAIHYQHYAMVRGFPKRAGAEDFYLLSKLAKTGAIVSLKQPSIDLQARESTRVPFGTGPAVINLAASEQPLTMPLYHPDSFSYLRYFLELLEQLAQQPVDIQQAVEQLAPPESLDSDLLLRISDQLSISKALEHCYKQGKTPAIRLQHLQHWFDGFKTLKFIHLLRDQGLEEVSYLRWLEGGYAFSGNKRMAELSLRVKELSGLGLG</sequence>
<dbReference type="EMBL" id="CP019343">
    <property type="protein sequence ID" value="ARN74960.1"/>
    <property type="molecule type" value="Genomic_DNA"/>
</dbReference>
<proteinExistence type="predicted"/>
<dbReference type="KEGG" id="osg:BST96_13045"/>